<dbReference type="GeneID" id="41962234"/>
<dbReference type="AlphaFoldDB" id="A0A6P8B1T1"/>
<dbReference type="KEGG" id="pgri:PgNI_07310"/>
<protein>
    <submittedName>
        <fullName evidence="2">Uncharacterized protein</fullName>
    </submittedName>
</protein>
<reference evidence="2" key="2">
    <citation type="submission" date="2019-10" db="EMBL/GenBank/DDBJ databases">
        <authorList>
            <consortium name="NCBI Genome Project"/>
        </authorList>
    </citation>
    <scope>NUCLEOTIDE SEQUENCE</scope>
    <source>
        <strain evidence="2">NI907</strain>
    </source>
</reference>
<reference evidence="2" key="3">
    <citation type="submission" date="2025-08" db="UniProtKB">
        <authorList>
            <consortium name="RefSeq"/>
        </authorList>
    </citation>
    <scope>IDENTIFICATION</scope>
    <source>
        <strain evidence="2">NI907</strain>
    </source>
</reference>
<evidence type="ECO:0000313" key="2">
    <source>
        <dbReference type="RefSeq" id="XP_030980994.1"/>
    </source>
</evidence>
<organism evidence="1 2">
    <name type="scientific">Pyricularia grisea</name>
    <name type="common">Crabgrass-specific blast fungus</name>
    <name type="synonym">Magnaporthe grisea</name>
    <dbReference type="NCBI Taxonomy" id="148305"/>
    <lineage>
        <taxon>Eukaryota</taxon>
        <taxon>Fungi</taxon>
        <taxon>Dikarya</taxon>
        <taxon>Ascomycota</taxon>
        <taxon>Pezizomycotina</taxon>
        <taxon>Sordariomycetes</taxon>
        <taxon>Sordariomycetidae</taxon>
        <taxon>Magnaporthales</taxon>
        <taxon>Pyriculariaceae</taxon>
        <taxon>Pyricularia</taxon>
    </lineage>
</organism>
<accession>A0A6P8B1T1</accession>
<keyword evidence="1" id="KW-1185">Reference proteome</keyword>
<reference evidence="2" key="1">
    <citation type="journal article" date="2019" name="Mol. Biol. Evol.">
        <title>Blast fungal genomes show frequent chromosomal changes, gene gains and losses, and effector gene turnover.</title>
        <authorList>
            <person name="Gomez Luciano L.B."/>
            <person name="Jason Tsai I."/>
            <person name="Chuma I."/>
            <person name="Tosa Y."/>
            <person name="Chen Y.H."/>
            <person name="Li J.Y."/>
            <person name="Li M.Y."/>
            <person name="Jade Lu M.Y."/>
            <person name="Nakayashiki H."/>
            <person name="Li W.H."/>
        </authorList>
    </citation>
    <scope>NUCLEOTIDE SEQUENCE</scope>
    <source>
        <strain evidence="2">NI907</strain>
    </source>
</reference>
<dbReference type="Proteomes" id="UP000515153">
    <property type="component" value="Unplaced"/>
</dbReference>
<gene>
    <name evidence="2" type="ORF">PgNI_07310</name>
</gene>
<evidence type="ECO:0000313" key="1">
    <source>
        <dbReference type="Proteomes" id="UP000515153"/>
    </source>
</evidence>
<proteinExistence type="predicted"/>
<sequence>MYIHRARIDWLRIAMLLAARPRTRLTKDPRQAHRTKRLSRTLEISSRLMEGSNCCP</sequence>
<name>A0A6P8B1T1_PYRGI</name>
<dbReference type="RefSeq" id="XP_030980994.1">
    <property type="nucleotide sequence ID" value="XM_031127325.1"/>
</dbReference>